<gene>
    <name evidence="1" type="ORF">AVEN_226093_1</name>
</gene>
<name>A0A4Y2TVY5_ARAVE</name>
<accession>A0A4Y2TVY5</accession>
<dbReference type="Proteomes" id="UP000499080">
    <property type="component" value="Unassembled WGS sequence"/>
</dbReference>
<comment type="caution">
    <text evidence="1">The sequence shown here is derived from an EMBL/GenBank/DDBJ whole genome shotgun (WGS) entry which is preliminary data.</text>
</comment>
<evidence type="ECO:0000313" key="1">
    <source>
        <dbReference type="EMBL" id="GBO03547.1"/>
    </source>
</evidence>
<reference evidence="1 2" key="1">
    <citation type="journal article" date="2019" name="Sci. Rep.">
        <title>Orb-weaving spider Araneus ventricosus genome elucidates the spidroin gene catalogue.</title>
        <authorList>
            <person name="Kono N."/>
            <person name="Nakamura H."/>
            <person name="Ohtoshi R."/>
            <person name="Moran D.A.P."/>
            <person name="Shinohara A."/>
            <person name="Yoshida Y."/>
            <person name="Fujiwara M."/>
            <person name="Mori M."/>
            <person name="Tomita M."/>
            <person name="Arakawa K."/>
        </authorList>
    </citation>
    <scope>NUCLEOTIDE SEQUENCE [LARGE SCALE GENOMIC DNA]</scope>
</reference>
<protein>
    <submittedName>
        <fullName evidence="1">Uncharacterized protein</fullName>
    </submittedName>
</protein>
<evidence type="ECO:0000313" key="2">
    <source>
        <dbReference type="Proteomes" id="UP000499080"/>
    </source>
</evidence>
<dbReference type="AlphaFoldDB" id="A0A4Y2TVY5"/>
<dbReference type="EMBL" id="BGPR01030808">
    <property type="protein sequence ID" value="GBO03547.1"/>
    <property type="molecule type" value="Genomic_DNA"/>
</dbReference>
<organism evidence="1 2">
    <name type="scientific">Araneus ventricosus</name>
    <name type="common">Orbweaver spider</name>
    <name type="synonym">Epeira ventricosa</name>
    <dbReference type="NCBI Taxonomy" id="182803"/>
    <lineage>
        <taxon>Eukaryota</taxon>
        <taxon>Metazoa</taxon>
        <taxon>Ecdysozoa</taxon>
        <taxon>Arthropoda</taxon>
        <taxon>Chelicerata</taxon>
        <taxon>Arachnida</taxon>
        <taxon>Araneae</taxon>
        <taxon>Araneomorphae</taxon>
        <taxon>Entelegynae</taxon>
        <taxon>Araneoidea</taxon>
        <taxon>Araneidae</taxon>
        <taxon>Araneus</taxon>
    </lineage>
</organism>
<keyword evidence="2" id="KW-1185">Reference proteome</keyword>
<sequence length="103" mass="11948">MKREPCLNPRLHDLHFWSKQLQNLPSPPRPPPAAFDLERNGRYGLQKGVLFRFHTAWQCLEWTCSFKCRCSCLDLNAHSVSFPPVCHPLFILSSSLALSNFFF</sequence>
<proteinExistence type="predicted"/>